<comment type="caution">
    <text evidence="2">The sequence shown here is derived from an EMBL/GenBank/DDBJ whole genome shotgun (WGS) entry which is preliminary data.</text>
</comment>
<protein>
    <submittedName>
        <fullName evidence="2">Uncharacterized protein</fullName>
    </submittedName>
</protein>
<reference evidence="2 3" key="1">
    <citation type="journal article" date="2024" name="IMA Fungus">
        <title>Apiospora arundinis, a panoply of carbohydrate-active enzymes and secondary metabolites.</title>
        <authorList>
            <person name="Sorensen T."/>
            <person name="Petersen C."/>
            <person name="Muurmann A.T."/>
            <person name="Christiansen J.V."/>
            <person name="Brundto M.L."/>
            <person name="Overgaard C.K."/>
            <person name="Boysen A.T."/>
            <person name="Wollenberg R.D."/>
            <person name="Larsen T.O."/>
            <person name="Sorensen J.L."/>
            <person name="Nielsen K.L."/>
            <person name="Sondergaard T.E."/>
        </authorList>
    </citation>
    <scope>NUCLEOTIDE SEQUENCE [LARGE SCALE GENOMIC DNA]</scope>
    <source>
        <strain evidence="2 3">AAU 773</strain>
    </source>
</reference>
<evidence type="ECO:0000313" key="2">
    <source>
        <dbReference type="EMBL" id="KAK8877263.1"/>
    </source>
</evidence>
<feature type="compositionally biased region" description="Low complexity" evidence="1">
    <location>
        <begin position="122"/>
        <end position="131"/>
    </location>
</feature>
<proteinExistence type="predicted"/>
<keyword evidence="3" id="KW-1185">Reference proteome</keyword>
<evidence type="ECO:0000313" key="3">
    <source>
        <dbReference type="Proteomes" id="UP001390339"/>
    </source>
</evidence>
<dbReference type="EMBL" id="JAPCWZ010000002">
    <property type="protein sequence ID" value="KAK8877263.1"/>
    <property type="molecule type" value="Genomic_DNA"/>
</dbReference>
<sequence length="296" mass="31033">MSSLYADLQVAACPLMTAQRPKTGRAGTMPLDPVRLMGAVHIVCAFFEQVLALTASELDNLSAVEWGHLIVAVSLVLRLSFPVDGCPLFDAARARSTFQSGAYLEKMCADPSPSPPPEGGVNSNDNNNNNNTAAIGKGGLGTSMNSNIAAAFRIVLRKVKAKFDRGVAAAEAKVAAEEMRAMRGCPFFDGSLTDYIPLWEGQTTIGSYSSLSAVPSTSSTHAAASQYRHVAAGSSGAAIEMMGINSAAAAAASSSSQLDSAMFHDLWATMTQGWAADDDVQDLGLDTNDTENFGHF</sequence>
<dbReference type="Proteomes" id="UP001390339">
    <property type="component" value="Unassembled WGS sequence"/>
</dbReference>
<organism evidence="2 3">
    <name type="scientific">Apiospora arundinis</name>
    <dbReference type="NCBI Taxonomy" id="335852"/>
    <lineage>
        <taxon>Eukaryota</taxon>
        <taxon>Fungi</taxon>
        <taxon>Dikarya</taxon>
        <taxon>Ascomycota</taxon>
        <taxon>Pezizomycotina</taxon>
        <taxon>Sordariomycetes</taxon>
        <taxon>Xylariomycetidae</taxon>
        <taxon>Amphisphaeriales</taxon>
        <taxon>Apiosporaceae</taxon>
        <taxon>Apiospora</taxon>
    </lineage>
</organism>
<evidence type="ECO:0000256" key="1">
    <source>
        <dbReference type="SAM" id="MobiDB-lite"/>
    </source>
</evidence>
<accession>A0ABR2JI27</accession>
<feature type="region of interest" description="Disordered" evidence="1">
    <location>
        <begin position="107"/>
        <end position="133"/>
    </location>
</feature>
<name>A0ABR2JI27_9PEZI</name>
<gene>
    <name evidence="2" type="ORF">PGQ11_002209</name>
</gene>